<dbReference type="GO" id="GO:0003934">
    <property type="term" value="F:GTP cyclohydrolase I activity"/>
    <property type="evidence" value="ECO:0007669"/>
    <property type="project" value="UniProtKB-UniRule"/>
</dbReference>
<feature type="site" description="May be catalytically important" evidence="2">
    <location>
        <position position="145"/>
    </location>
</feature>
<gene>
    <name evidence="3" type="primary">folE2_2</name>
    <name evidence="2" type="synonym">folE2</name>
    <name evidence="3" type="ORF">Verru16b_03197</name>
</gene>
<comment type="pathway">
    <text evidence="2">Cofactor biosynthesis; 7,8-dihydroneopterin triphosphate biosynthesis; 7,8-dihydroneopterin triphosphate from GTP: step 1/1.</text>
</comment>
<dbReference type="PANTHER" id="PTHR36445:SF1">
    <property type="entry name" value="GTP CYCLOHYDROLASE MPTA"/>
    <property type="match status" value="1"/>
</dbReference>
<proteinExistence type="inferred from homology"/>
<dbReference type="RefSeq" id="WP_083270540.1">
    <property type="nucleotide sequence ID" value="NZ_CP016094.1"/>
</dbReference>
<accession>A0A1D8AZ10</accession>
<dbReference type="KEGG" id="obg:Verru16b_03197"/>
<dbReference type="AlphaFoldDB" id="A0A1D8AZ10"/>
<name>A0A1D8AZ10_9BACT</name>
<comment type="catalytic activity">
    <reaction evidence="2">
        <text>GTP + H2O = 7,8-dihydroneopterin 3'-triphosphate + formate + H(+)</text>
        <dbReference type="Rhea" id="RHEA:17473"/>
        <dbReference type="ChEBI" id="CHEBI:15377"/>
        <dbReference type="ChEBI" id="CHEBI:15378"/>
        <dbReference type="ChEBI" id="CHEBI:15740"/>
        <dbReference type="ChEBI" id="CHEBI:37565"/>
        <dbReference type="ChEBI" id="CHEBI:58462"/>
        <dbReference type="EC" id="3.5.4.16"/>
    </reaction>
</comment>
<dbReference type="EC" id="3.5.4.16" evidence="2"/>
<evidence type="ECO:0000313" key="4">
    <source>
        <dbReference type="Proteomes" id="UP000095228"/>
    </source>
</evidence>
<organism evidence="3 4">
    <name type="scientific">Lacunisphaera limnophila</name>
    <dbReference type="NCBI Taxonomy" id="1838286"/>
    <lineage>
        <taxon>Bacteria</taxon>
        <taxon>Pseudomonadati</taxon>
        <taxon>Verrucomicrobiota</taxon>
        <taxon>Opitutia</taxon>
        <taxon>Opitutales</taxon>
        <taxon>Opitutaceae</taxon>
        <taxon>Lacunisphaera</taxon>
    </lineage>
</organism>
<dbReference type="UniPathway" id="UPA00848">
    <property type="reaction ID" value="UER00151"/>
</dbReference>
<dbReference type="NCBIfam" id="NF010200">
    <property type="entry name" value="PRK13674.1-1"/>
    <property type="match status" value="1"/>
</dbReference>
<dbReference type="Pfam" id="PF02649">
    <property type="entry name" value="GCHY-1"/>
    <property type="match status" value="1"/>
</dbReference>
<comment type="function">
    <text evidence="2">Converts GTP to 7,8-dihydroneopterin triphosphate.</text>
</comment>
<dbReference type="Proteomes" id="UP000095228">
    <property type="component" value="Chromosome"/>
</dbReference>
<dbReference type="PANTHER" id="PTHR36445">
    <property type="entry name" value="GTP CYCLOHYDROLASE MPTA"/>
    <property type="match status" value="1"/>
</dbReference>
<comment type="similarity">
    <text evidence="2">Belongs to the GTP cyclohydrolase IV family.</text>
</comment>
<evidence type="ECO:0000256" key="2">
    <source>
        <dbReference type="HAMAP-Rule" id="MF_01527"/>
    </source>
</evidence>
<dbReference type="PATRIC" id="fig|1838286.3.peg.3222"/>
<protein>
    <recommendedName>
        <fullName evidence="2">GTP cyclohydrolase FolE2</fullName>
        <ecNumber evidence="2">3.5.4.16</ecNumber>
    </recommendedName>
</protein>
<dbReference type="HAMAP" id="MF_01527_B">
    <property type="entry name" value="GTP_cyclohydrol_B"/>
    <property type="match status" value="1"/>
</dbReference>
<dbReference type="InterPro" id="IPR022838">
    <property type="entry name" value="GTP_cyclohydrolase_FolE2"/>
</dbReference>
<keyword evidence="4" id="KW-1185">Reference proteome</keyword>
<reference evidence="3 4" key="1">
    <citation type="submission" date="2016-06" db="EMBL/GenBank/DDBJ databases">
        <title>Three novel species with peptidoglycan cell walls form the new genus Lacunisphaera gen. nov. in the family Opitutaceae of the verrucomicrobial subdivision 4.</title>
        <authorList>
            <person name="Rast P."/>
            <person name="Gloeckner I."/>
            <person name="Jogler M."/>
            <person name="Boedeker C."/>
            <person name="Jeske O."/>
            <person name="Wiegand S."/>
            <person name="Reinhardt R."/>
            <person name="Schumann P."/>
            <person name="Rohde M."/>
            <person name="Spring S."/>
            <person name="Gloeckner F.O."/>
            <person name="Jogler C."/>
        </authorList>
    </citation>
    <scope>NUCLEOTIDE SEQUENCE [LARGE SCALE GENOMIC DNA]</scope>
    <source>
        <strain evidence="3 4">IG16b</strain>
    </source>
</reference>
<dbReference type="GO" id="GO:0046654">
    <property type="term" value="P:tetrahydrofolate biosynthetic process"/>
    <property type="evidence" value="ECO:0007669"/>
    <property type="project" value="UniProtKB-UniRule"/>
</dbReference>
<dbReference type="OrthoDB" id="9774824at2"/>
<sequence>MKDVQRTRDKRGIHIDQVGVSDLKYPITVLDRDNREQHTVGTFALSVDLPHHFKGTHMSRFVEVLNEHHGEITVRTIPAMLRRMHERLEAAKTHVVVEFPYFIMKTAPVSGARASIDVNCAFIAESNGNGDDFLLRVEVPVTSLCPCSKEISDYGAHNQRGKITFTVRSKRDRQGAWQLIWIEELVALAEKSASAPIYALLKRSDERHVTMQAFDNPVFVEDMVRNAGALLKADKRIAWFEVRAVNHESIHNHSAFAVVTFDRKTPVRR</sequence>
<dbReference type="EMBL" id="CP016094">
    <property type="protein sequence ID" value="AOS46101.1"/>
    <property type="molecule type" value="Genomic_DNA"/>
</dbReference>
<evidence type="ECO:0000313" key="3">
    <source>
        <dbReference type="EMBL" id="AOS46101.1"/>
    </source>
</evidence>
<dbReference type="Gene3D" id="3.10.270.10">
    <property type="entry name" value="Urate Oxidase"/>
    <property type="match status" value="1"/>
</dbReference>
<keyword evidence="1 2" id="KW-0378">Hydrolase</keyword>
<evidence type="ECO:0000256" key="1">
    <source>
        <dbReference type="ARBA" id="ARBA00022801"/>
    </source>
</evidence>
<dbReference type="STRING" id="1838286.Verru16b_03197"/>
<dbReference type="InterPro" id="IPR003801">
    <property type="entry name" value="GTP_cyclohydrolase_FolE2/MptA"/>
</dbReference>